<comment type="caution">
    <text evidence="1">The sequence shown here is derived from an EMBL/GenBank/DDBJ whole genome shotgun (WGS) entry which is preliminary data.</text>
</comment>
<accession>A0A848IHR3</accession>
<dbReference type="Proteomes" id="UP000544134">
    <property type="component" value="Unassembled WGS sequence"/>
</dbReference>
<dbReference type="EMBL" id="JABBGJ010000014">
    <property type="protein sequence ID" value="NML99183.1"/>
    <property type="molecule type" value="Genomic_DNA"/>
</dbReference>
<dbReference type="RefSeq" id="WP_169486184.1">
    <property type="nucleotide sequence ID" value="NZ_JABBGJ010000014.1"/>
</dbReference>
<reference evidence="1 2" key="1">
    <citation type="submission" date="2020-04" db="EMBL/GenBank/DDBJ databases">
        <title>Paraburkholderia sp. RP-4-7 isolated from soil.</title>
        <authorList>
            <person name="Dahal R.H."/>
        </authorList>
    </citation>
    <scope>NUCLEOTIDE SEQUENCE [LARGE SCALE GENOMIC DNA]</scope>
    <source>
        <strain evidence="1 2">RP-4-7</strain>
    </source>
</reference>
<keyword evidence="2" id="KW-1185">Reference proteome</keyword>
<evidence type="ECO:0000313" key="1">
    <source>
        <dbReference type="EMBL" id="NML99183.1"/>
    </source>
</evidence>
<proteinExistence type="predicted"/>
<organism evidence="1 2">
    <name type="scientific">Paraburkholderia polaris</name>
    <dbReference type="NCBI Taxonomy" id="2728848"/>
    <lineage>
        <taxon>Bacteria</taxon>
        <taxon>Pseudomonadati</taxon>
        <taxon>Pseudomonadota</taxon>
        <taxon>Betaproteobacteria</taxon>
        <taxon>Burkholderiales</taxon>
        <taxon>Burkholderiaceae</taxon>
        <taxon>Paraburkholderia</taxon>
    </lineage>
</organism>
<protein>
    <submittedName>
        <fullName evidence="1">Uncharacterized protein</fullName>
    </submittedName>
</protein>
<name>A0A848IHR3_9BURK</name>
<gene>
    <name evidence="1" type="ORF">HHL24_14700</name>
</gene>
<dbReference type="AlphaFoldDB" id="A0A848IHR3"/>
<sequence length="82" mass="8780">MAKFLHPDRQQNDAAFDAAVIRVDQLQALAGLLSLEEVAEQFSGLDLVGQVSIFGLFEAALSDVRAALARAAHNESADDIAR</sequence>
<evidence type="ECO:0000313" key="2">
    <source>
        <dbReference type="Proteomes" id="UP000544134"/>
    </source>
</evidence>